<dbReference type="EMBL" id="CAJNXB010004472">
    <property type="protein sequence ID" value="CAF3377468.1"/>
    <property type="molecule type" value="Genomic_DNA"/>
</dbReference>
<evidence type="ECO:0000256" key="2">
    <source>
        <dbReference type="ARBA" id="ARBA00022448"/>
    </source>
</evidence>
<dbReference type="PRINTS" id="PR01078">
    <property type="entry name" value="AMINACHANNEL"/>
</dbReference>
<evidence type="ECO:0000313" key="14">
    <source>
        <dbReference type="EMBL" id="CAF4377669.1"/>
    </source>
</evidence>
<organism evidence="14 15">
    <name type="scientific">Rotaria socialis</name>
    <dbReference type="NCBI Taxonomy" id="392032"/>
    <lineage>
        <taxon>Eukaryota</taxon>
        <taxon>Metazoa</taxon>
        <taxon>Spiralia</taxon>
        <taxon>Gnathifera</taxon>
        <taxon>Rotifera</taxon>
        <taxon>Eurotatoria</taxon>
        <taxon>Bdelloidea</taxon>
        <taxon>Philodinida</taxon>
        <taxon>Philodinidae</taxon>
        <taxon>Rotaria</taxon>
    </lineage>
</organism>
<keyword evidence="10 11" id="KW-0407">Ion channel</keyword>
<feature type="transmembrane region" description="Helical" evidence="12">
    <location>
        <begin position="44"/>
        <end position="65"/>
    </location>
</feature>
<evidence type="ECO:0000256" key="10">
    <source>
        <dbReference type="ARBA" id="ARBA00023303"/>
    </source>
</evidence>
<keyword evidence="4 11" id="KW-0812">Transmembrane</keyword>
<evidence type="ECO:0000256" key="8">
    <source>
        <dbReference type="ARBA" id="ARBA00023136"/>
    </source>
</evidence>
<keyword evidence="8 12" id="KW-0472">Membrane</keyword>
<evidence type="ECO:0000256" key="3">
    <source>
        <dbReference type="ARBA" id="ARBA00022461"/>
    </source>
</evidence>
<evidence type="ECO:0000256" key="12">
    <source>
        <dbReference type="SAM" id="Phobius"/>
    </source>
</evidence>
<dbReference type="InterPro" id="IPR001873">
    <property type="entry name" value="ENaC"/>
</dbReference>
<gene>
    <name evidence="13" type="ORF">TIS948_LOCUS25630</name>
    <name evidence="14" type="ORF">UJA718_LOCUS17526</name>
</gene>
<evidence type="ECO:0000256" key="5">
    <source>
        <dbReference type="ARBA" id="ARBA00022989"/>
    </source>
</evidence>
<dbReference type="GO" id="GO:0015280">
    <property type="term" value="F:ligand-gated sodium channel activity"/>
    <property type="evidence" value="ECO:0007669"/>
    <property type="project" value="TreeGrafter"/>
</dbReference>
<dbReference type="Proteomes" id="UP000663825">
    <property type="component" value="Unassembled WGS sequence"/>
</dbReference>
<evidence type="ECO:0000256" key="11">
    <source>
        <dbReference type="RuleBase" id="RU000679"/>
    </source>
</evidence>
<keyword evidence="3 11" id="KW-0894">Sodium channel</keyword>
<dbReference type="OrthoDB" id="6021021at2759"/>
<dbReference type="Proteomes" id="UP000663873">
    <property type="component" value="Unassembled WGS sequence"/>
</dbReference>
<dbReference type="Pfam" id="PF00858">
    <property type="entry name" value="ASC"/>
    <property type="match status" value="1"/>
</dbReference>
<keyword evidence="15" id="KW-1185">Reference proteome</keyword>
<keyword evidence="6" id="KW-0915">Sodium</keyword>
<comment type="subcellular location">
    <subcellularLocation>
        <location evidence="1">Membrane</location>
        <topology evidence="1">Multi-pass membrane protein</topology>
    </subcellularLocation>
</comment>
<accession>A0A820MV56</accession>
<evidence type="ECO:0000256" key="7">
    <source>
        <dbReference type="ARBA" id="ARBA00023065"/>
    </source>
</evidence>
<keyword evidence="2 11" id="KW-0813">Transport</keyword>
<protein>
    <submittedName>
        <fullName evidence="14">Uncharacterized protein</fullName>
    </submittedName>
</protein>
<dbReference type="PANTHER" id="PTHR11690:SF300">
    <property type="entry name" value="PICKPOCKET PROTEIN 19"/>
    <property type="match status" value="1"/>
</dbReference>
<dbReference type="GO" id="GO:0005886">
    <property type="term" value="C:plasma membrane"/>
    <property type="evidence" value="ECO:0007669"/>
    <property type="project" value="TreeGrafter"/>
</dbReference>
<dbReference type="Gene3D" id="1.10.287.770">
    <property type="entry name" value="YojJ-like"/>
    <property type="match status" value="1"/>
</dbReference>
<dbReference type="AlphaFoldDB" id="A0A820MV56"/>
<evidence type="ECO:0000256" key="1">
    <source>
        <dbReference type="ARBA" id="ARBA00004141"/>
    </source>
</evidence>
<comment type="similarity">
    <text evidence="11">Belongs to the amiloride-sensitive sodium channel (TC 1.A.6) family.</text>
</comment>
<dbReference type="Gene3D" id="2.60.470.10">
    <property type="entry name" value="Acid-sensing ion channels like domains"/>
    <property type="match status" value="1"/>
</dbReference>
<keyword evidence="5 12" id="KW-1133">Transmembrane helix</keyword>
<comment type="caution">
    <text evidence="14">The sequence shown here is derived from an EMBL/GenBank/DDBJ whole genome shotgun (WGS) entry which is preliminary data.</text>
</comment>
<evidence type="ECO:0000313" key="15">
    <source>
        <dbReference type="Proteomes" id="UP000663873"/>
    </source>
</evidence>
<reference evidence="14" key="1">
    <citation type="submission" date="2021-02" db="EMBL/GenBank/DDBJ databases">
        <authorList>
            <person name="Nowell W R."/>
        </authorList>
    </citation>
    <scope>NUCLEOTIDE SEQUENCE</scope>
</reference>
<dbReference type="PANTHER" id="PTHR11690">
    <property type="entry name" value="AMILORIDE-SENSITIVE SODIUM CHANNEL-RELATED"/>
    <property type="match status" value="1"/>
</dbReference>
<name>A0A820MV56_9BILA</name>
<sequence>MKDTIVESSPRSLIELSSIKIFVDFLRKTSTHGLRHIGEAHSKLYRTLWTMAFLAAFGLMLYFVFSCGFQYLAYPTQTSVEIVAERGMRFPAVTVCNANPYRKDKMNAALLAFSEKNRVNLTETNAESLAYSLLADLFNQNETAELVDLGFQLDNMLLSCSYNGIECSHDFVLSISSVFGNCFTFNWNAFMKKLFTLGDMNSTLVIFQGLTLTFYVPSQLNFPSTLFDEGLVVLLHDNDELPRTTEKGLRLKPGLAHTINYEKSQTIFLPKPYTNCTSSVELDLIALYKTMFNSIAIGQVAYSEVVCYQLCEQAFIFSVCSCILPIPLYTRYVFNREHDNLIFTNVCHPYTEEQTCALTTAQRFVSSPTTIAAWCSHCVLQCTYTYFPTELSANLAPTTAQKAYWAPILLSNTSNWTNLSLPNDFAANYDTYMSSNYLRVTITCSKRYVTLNVQEAKLTIVDTFAAIGGQTGLWIGLSVLSFIEVCELIYWQTVKWILAFRSWHQVKPSTEIDLEKVESCSDQVDTKK</sequence>
<evidence type="ECO:0000256" key="4">
    <source>
        <dbReference type="ARBA" id="ARBA00022692"/>
    </source>
</evidence>
<evidence type="ECO:0000256" key="6">
    <source>
        <dbReference type="ARBA" id="ARBA00023053"/>
    </source>
</evidence>
<keyword evidence="9 11" id="KW-0739">Sodium transport</keyword>
<evidence type="ECO:0000256" key="9">
    <source>
        <dbReference type="ARBA" id="ARBA00023201"/>
    </source>
</evidence>
<proteinExistence type="inferred from homology"/>
<keyword evidence="7 11" id="KW-0406">Ion transport</keyword>
<evidence type="ECO:0000313" key="13">
    <source>
        <dbReference type="EMBL" id="CAF3377468.1"/>
    </source>
</evidence>
<dbReference type="EMBL" id="CAJOBP010002851">
    <property type="protein sequence ID" value="CAF4377669.1"/>
    <property type="molecule type" value="Genomic_DNA"/>
</dbReference>